<gene>
    <name evidence="1" type="ORF">JG688_00010309</name>
</gene>
<comment type="caution">
    <text evidence="1">The sequence shown here is derived from an EMBL/GenBank/DDBJ whole genome shotgun (WGS) entry which is preliminary data.</text>
</comment>
<organism evidence="1 2">
    <name type="scientific">Phytophthora aleatoria</name>
    <dbReference type="NCBI Taxonomy" id="2496075"/>
    <lineage>
        <taxon>Eukaryota</taxon>
        <taxon>Sar</taxon>
        <taxon>Stramenopiles</taxon>
        <taxon>Oomycota</taxon>
        <taxon>Peronosporomycetes</taxon>
        <taxon>Peronosporales</taxon>
        <taxon>Peronosporaceae</taxon>
        <taxon>Phytophthora</taxon>
    </lineage>
</organism>
<keyword evidence="2" id="KW-1185">Reference proteome</keyword>
<proteinExistence type="predicted"/>
<accession>A0A8J5IF06</accession>
<dbReference type="EMBL" id="JAENGY010000642">
    <property type="protein sequence ID" value="KAG6958956.1"/>
    <property type="molecule type" value="Genomic_DNA"/>
</dbReference>
<dbReference type="AlphaFoldDB" id="A0A8J5IF06"/>
<name>A0A8J5IF06_9STRA</name>
<dbReference type="Proteomes" id="UP000709295">
    <property type="component" value="Unassembled WGS sequence"/>
</dbReference>
<protein>
    <submittedName>
        <fullName evidence="1">Uncharacterized protein</fullName>
    </submittedName>
</protein>
<evidence type="ECO:0000313" key="1">
    <source>
        <dbReference type="EMBL" id="KAG6958956.1"/>
    </source>
</evidence>
<sequence>MSSADRGRFWALRGRGAILLPLEPRVYRKGDFCVAEGYTFRIRYTRYAYGVNQPFGR</sequence>
<reference evidence="1" key="1">
    <citation type="submission" date="2021-01" db="EMBL/GenBank/DDBJ databases">
        <title>Phytophthora aleatoria, a newly-described species from Pinus radiata is distinct from Phytophthora cactorum isolates based on comparative genomics.</title>
        <authorList>
            <person name="Mcdougal R."/>
            <person name="Panda P."/>
            <person name="Williams N."/>
            <person name="Studholme D.J."/>
        </authorList>
    </citation>
    <scope>NUCLEOTIDE SEQUENCE</scope>
    <source>
        <strain evidence="1">NZFS 4037</strain>
    </source>
</reference>
<evidence type="ECO:0000313" key="2">
    <source>
        <dbReference type="Proteomes" id="UP000709295"/>
    </source>
</evidence>